<dbReference type="InterPro" id="IPR016035">
    <property type="entry name" value="Acyl_Trfase/lysoPLipase"/>
</dbReference>
<feature type="short sequence motif" description="GXGXXG" evidence="4">
    <location>
        <begin position="22"/>
        <end position="27"/>
    </location>
</feature>
<dbReference type="AlphaFoldDB" id="A0A2C5W7V6"/>
<dbReference type="PROSITE" id="PS51635">
    <property type="entry name" value="PNPLA"/>
    <property type="match status" value="1"/>
</dbReference>
<comment type="caution">
    <text evidence="4">Lacks conserved residue(s) required for the propagation of feature annotation.</text>
</comment>
<comment type="caution">
    <text evidence="6">The sequence shown here is derived from an EMBL/GenBank/DDBJ whole genome shotgun (WGS) entry which is preliminary data.</text>
</comment>
<dbReference type="Pfam" id="PF01734">
    <property type="entry name" value="Patatin"/>
    <property type="match status" value="1"/>
</dbReference>
<dbReference type="EMBL" id="APWK03000158">
    <property type="protein sequence ID" value="PHH49969.1"/>
    <property type="molecule type" value="Genomic_DNA"/>
</dbReference>
<dbReference type="GO" id="GO:0046486">
    <property type="term" value="P:glycerolipid metabolic process"/>
    <property type="evidence" value="ECO:0007669"/>
    <property type="project" value="UniProtKB-ARBA"/>
</dbReference>
<evidence type="ECO:0000313" key="6">
    <source>
        <dbReference type="EMBL" id="PHH49969.1"/>
    </source>
</evidence>
<dbReference type="Proteomes" id="UP000222788">
    <property type="component" value="Unassembled WGS sequence"/>
</dbReference>
<keyword evidence="7" id="KW-1185">Reference proteome</keyword>
<evidence type="ECO:0000256" key="1">
    <source>
        <dbReference type="ARBA" id="ARBA00022801"/>
    </source>
</evidence>
<keyword evidence="1" id="KW-0378">Hydrolase</keyword>
<evidence type="ECO:0000259" key="5">
    <source>
        <dbReference type="PROSITE" id="PS51635"/>
    </source>
</evidence>
<evidence type="ECO:0000256" key="3">
    <source>
        <dbReference type="ARBA" id="ARBA00023098"/>
    </source>
</evidence>
<evidence type="ECO:0000256" key="2">
    <source>
        <dbReference type="ARBA" id="ARBA00022963"/>
    </source>
</evidence>
<dbReference type="PANTHER" id="PTHR24185:SF1">
    <property type="entry name" value="CALCIUM-INDEPENDENT PHOSPHOLIPASE A2-GAMMA"/>
    <property type="match status" value="1"/>
</dbReference>
<dbReference type="GO" id="GO:0016020">
    <property type="term" value="C:membrane"/>
    <property type="evidence" value="ECO:0007669"/>
    <property type="project" value="TreeGrafter"/>
</dbReference>
<gene>
    <name evidence="6" type="ORF">CFIMG_007560RA</name>
</gene>
<dbReference type="GO" id="GO:0047499">
    <property type="term" value="F:calcium-independent phospholipase A2 activity"/>
    <property type="evidence" value="ECO:0007669"/>
    <property type="project" value="TreeGrafter"/>
</dbReference>
<reference evidence="6 7" key="2">
    <citation type="journal article" date="2013" name="IMA Fungus">
        <title>IMA Genome-F 1: Ceratocystis fimbriata: Draft nuclear genome sequence for the plant pathogen, Ceratocystis fimbriata.</title>
        <authorList>
            <person name="Wilken P.M."/>
            <person name="Steenkamp E.T."/>
            <person name="Wingfield M.J."/>
            <person name="de Beer Z.W."/>
            <person name="Wingfield B.D."/>
        </authorList>
    </citation>
    <scope>NUCLEOTIDE SEQUENCE [LARGE SCALE GENOMIC DNA]</scope>
    <source>
        <strain evidence="6 7">CBS 114723</strain>
    </source>
</reference>
<dbReference type="InterPro" id="IPR002641">
    <property type="entry name" value="PNPLA_dom"/>
</dbReference>
<feature type="domain" description="PNPLA" evidence="5">
    <location>
        <begin position="18"/>
        <end position="232"/>
    </location>
</feature>
<dbReference type="GO" id="GO:0019369">
    <property type="term" value="P:arachidonate metabolic process"/>
    <property type="evidence" value="ECO:0007669"/>
    <property type="project" value="TreeGrafter"/>
</dbReference>
<keyword evidence="3" id="KW-0443">Lipid metabolism</keyword>
<reference evidence="6 7" key="1">
    <citation type="journal article" date="2013" name="Fungal Biol.">
        <title>Analysis of microsatellite markers in the genome of the plant pathogen Ceratocystis fimbriata.</title>
        <authorList>
            <person name="Simpson M.C."/>
            <person name="Wilken P.M."/>
            <person name="Coetzee M.P."/>
            <person name="Wingfield M.J."/>
            <person name="Wingfield B.D."/>
        </authorList>
    </citation>
    <scope>NUCLEOTIDE SEQUENCE [LARGE SCALE GENOMIC DNA]</scope>
    <source>
        <strain evidence="6 7">CBS 114723</strain>
    </source>
</reference>
<name>A0A2C5W7V6_9PEZI</name>
<dbReference type="OrthoDB" id="1658288at2759"/>
<sequence length="339" mass="37094">MNPASQFSAGKTGLVKILSLDGGGVRGLSSLLIVEGIMERIKPSPNITDAPEPYQVFDLIGGTGNGGIIAILLGRLRMSIKDSIQAYSYILDEALGGNPGEEKQPLSELSATKLENAIKKIVRENCPEPECVTSRLSAQRNECSHSFARVNNEPCHETVVLAMSKTDTNELSPPTILATYNMPQAFAGCKIWEVARATYAVDQCSDSITRGQHRTEPVDDSFGYSNPCEALIKEAESIFPGRMMVTASVGAGLGPIVNTEREEPSIKRSLMRIATRSELVHQKLVSRYSSPGVYYRFNVEDGFKDVTTPVHDEIISAHTRNYLAENDHIFQELADIMQS</sequence>
<dbReference type="GO" id="GO:0016042">
    <property type="term" value="P:lipid catabolic process"/>
    <property type="evidence" value="ECO:0007669"/>
    <property type="project" value="UniProtKB-KW"/>
</dbReference>
<dbReference type="SUPFAM" id="SSF52151">
    <property type="entry name" value="FabD/lysophospholipase-like"/>
    <property type="match status" value="1"/>
</dbReference>
<dbReference type="PANTHER" id="PTHR24185">
    <property type="entry name" value="CALCIUM-INDEPENDENT PHOSPHOLIPASE A2-GAMMA"/>
    <property type="match status" value="1"/>
</dbReference>
<proteinExistence type="predicted"/>
<accession>A0A2C5W7V6</accession>
<keyword evidence="2" id="KW-0442">Lipid degradation</keyword>
<organism evidence="6 7">
    <name type="scientific">Ceratocystis fimbriata CBS 114723</name>
    <dbReference type="NCBI Taxonomy" id="1035309"/>
    <lineage>
        <taxon>Eukaryota</taxon>
        <taxon>Fungi</taxon>
        <taxon>Dikarya</taxon>
        <taxon>Ascomycota</taxon>
        <taxon>Pezizomycotina</taxon>
        <taxon>Sordariomycetes</taxon>
        <taxon>Hypocreomycetidae</taxon>
        <taxon>Microascales</taxon>
        <taxon>Ceratocystidaceae</taxon>
        <taxon>Ceratocystis</taxon>
    </lineage>
</organism>
<dbReference type="STRING" id="1035309.A0A2C5W7V6"/>
<evidence type="ECO:0000313" key="7">
    <source>
        <dbReference type="Proteomes" id="UP000222788"/>
    </source>
</evidence>
<evidence type="ECO:0000256" key="4">
    <source>
        <dbReference type="PROSITE-ProRule" id="PRU01161"/>
    </source>
</evidence>
<dbReference type="Gene3D" id="3.40.1090.10">
    <property type="entry name" value="Cytosolic phospholipase A2 catalytic domain"/>
    <property type="match status" value="1"/>
</dbReference>
<protein>
    <recommendedName>
        <fullName evidence="5">PNPLA domain-containing protein</fullName>
    </recommendedName>
</protein>